<dbReference type="EC" id="2.7.13.3" evidence="2"/>
<dbReference type="InterPro" id="IPR036890">
    <property type="entry name" value="HATPase_C_sf"/>
</dbReference>
<dbReference type="Pfam" id="PF13426">
    <property type="entry name" value="PAS_9"/>
    <property type="match status" value="2"/>
</dbReference>
<dbReference type="GO" id="GO:0000155">
    <property type="term" value="F:phosphorelay sensor kinase activity"/>
    <property type="evidence" value="ECO:0007669"/>
    <property type="project" value="InterPro"/>
</dbReference>
<dbReference type="CDD" id="cd00130">
    <property type="entry name" value="PAS"/>
    <property type="match status" value="4"/>
</dbReference>
<dbReference type="InterPro" id="IPR013655">
    <property type="entry name" value="PAS_fold_3"/>
</dbReference>
<dbReference type="InterPro" id="IPR000700">
    <property type="entry name" value="PAS-assoc_C"/>
</dbReference>
<dbReference type="PRINTS" id="PR00344">
    <property type="entry name" value="BCTRLSENSOR"/>
</dbReference>
<dbReference type="EMBL" id="BBLT01000001">
    <property type="protein sequence ID" value="GAL82935.1"/>
    <property type="molecule type" value="Genomic_DNA"/>
</dbReference>
<comment type="catalytic activity">
    <reaction evidence="1">
        <text>ATP + protein L-histidine = ADP + protein N-phospho-L-histidine.</text>
        <dbReference type="EC" id="2.7.13.3"/>
    </reaction>
</comment>
<evidence type="ECO:0000256" key="2">
    <source>
        <dbReference type="ARBA" id="ARBA00012438"/>
    </source>
</evidence>
<dbReference type="PANTHER" id="PTHR43304:SF1">
    <property type="entry name" value="PAC DOMAIN-CONTAINING PROTEIN"/>
    <property type="match status" value="1"/>
</dbReference>
<dbReference type="SMART" id="SM00086">
    <property type="entry name" value="PAC"/>
    <property type="match status" value="4"/>
</dbReference>
<dbReference type="PROSITE" id="PS50109">
    <property type="entry name" value="HIS_KIN"/>
    <property type="match status" value="1"/>
</dbReference>
<dbReference type="InterPro" id="IPR013767">
    <property type="entry name" value="PAS_fold"/>
</dbReference>
<feature type="domain" description="PAS" evidence="8">
    <location>
        <begin position="437"/>
        <end position="507"/>
    </location>
</feature>
<feature type="domain" description="PAC" evidence="9">
    <location>
        <begin position="511"/>
        <end position="563"/>
    </location>
</feature>
<evidence type="ECO:0000313" key="11">
    <source>
        <dbReference type="Proteomes" id="UP000030185"/>
    </source>
</evidence>
<sequence length="933" mass="108281">MHNRKKTLNINKKRALGKHPLLRKMILRIKAEASEFSTVKAILNSIFSIYSTDSVIILIEDNFKSKKVSKLKKFLFIHNRYLHKIINQSAIKAEKVYLIPSKSQIEITENTIKITRTQDVIFEDKISFLEIANGKVNFTPASYTHIEENTYKIRHLRFCISKLNRINFENKGQRNLNNRKIEGSTNLISSYILENIIDSTNLIIVGVSENGIIQIYNKAAEVTSGFSRKEMIGKKWFDYVTPKDVYKYYAGKTKRNLQSFETSLITKSGEEKIIHWQINEVHFGGELVGSIALGMDISGLIKYINKLNEGHEKFKALEENKLFGIVRRSPYGKYISANQTFCQLTEYSLNEITKLTLDVLTYHEDLDKERVLIDQLISGEISTYKIEKRLITKSGKVIWVEVNAAPYKNLYGKIEYFIIIIENIDQRKNAEYTLKQNEIKYKILADNPTIGFAFSDDRGFLIESNEAFHKMLGYQKNELLGRHFKDFTYHEDAKREAELLEKISTGEINDYQIEKRYMNKNKDVFWVDMNLSTVRNEKNEIQYFICITQNIDTRKKAEEALKQSEEQYRFLANTVPQIFWSADEYGIVNFFNKKWIEFTGLSVEESINNGWLSAIYPEDMVSTEKEWYEAVNQGIKYEKELRLMNKEGKYKWFLSKATPLKDAKGNIIKWFGTSMDIHDLKIAIQNLEDAYKELKKANVDLDNFIYTASHDLKAPVSNIEGLVTYLDQLLKEMYSPNEQNGEVESLIDMMYQSLAKFKKTIEDLSDVTKAQGNGTSKDLTEINLYDALEEAKITLMNDINNSKCIITYQLTAPEIKFSIKDFRSILYNLLSNAIKYRSRKRKCRITIKTYYQKDAIVLEVKDNGIGISPKNQEGMFQIFRRVHNQKLDVDGTGVGLYILKRIMDNNNGSIQVESEVDKGSTFRLIFSNQKNNL</sequence>
<dbReference type="SMART" id="SM00091">
    <property type="entry name" value="PAS"/>
    <property type="match status" value="4"/>
</dbReference>
<accession>A0A098L8C1</accession>
<dbReference type="InterPro" id="IPR036097">
    <property type="entry name" value="HisK_dim/P_sf"/>
</dbReference>
<evidence type="ECO:0000259" key="7">
    <source>
        <dbReference type="PROSITE" id="PS50109"/>
    </source>
</evidence>
<feature type="coiled-coil region" evidence="6">
    <location>
        <begin position="677"/>
        <end position="704"/>
    </location>
</feature>
<evidence type="ECO:0000256" key="1">
    <source>
        <dbReference type="ARBA" id="ARBA00000085"/>
    </source>
</evidence>
<dbReference type="Pfam" id="PF02518">
    <property type="entry name" value="HATPase_c"/>
    <property type="match status" value="1"/>
</dbReference>
<dbReference type="Gene3D" id="3.30.450.20">
    <property type="entry name" value="PAS domain"/>
    <property type="match status" value="4"/>
</dbReference>
<dbReference type="Proteomes" id="UP000030185">
    <property type="component" value="Unassembled WGS sequence"/>
</dbReference>
<evidence type="ECO:0000259" key="9">
    <source>
        <dbReference type="PROSITE" id="PS50113"/>
    </source>
</evidence>
<organism evidence="10 11">
    <name type="scientific">Sporocytophaga myxococcoides</name>
    <dbReference type="NCBI Taxonomy" id="153721"/>
    <lineage>
        <taxon>Bacteria</taxon>
        <taxon>Pseudomonadati</taxon>
        <taxon>Bacteroidota</taxon>
        <taxon>Cytophagia</taxon>
        <taxon>Cytophagales</taxon>
        <taxon>Cytophagaceae</taxon>
        <taxon>Sporocytophaga</taxon>
    </lineage>
</organism>
<dbReference type="InterPro" id="IPR052162">
    <property type="entry name" value="Sensor_kinase/Photoreceptor"/>
</dbReference>
<keyword evidence="11" id="KW-1185">Reference proteome</keyword>
<dbReference type="eggNOG" id="COG2205">
    <property type="taxonomic scope" value="Bacteria"/>
</dbReference>
<protein>
    <recommendedName>
        <fullName evidence="2">histidine kinase</fullName>
        <ecNumber evidence="2">2.7.13.3</ecNumber>
    </recommendedName>
</protein>
<evidence type="ECO:0000256" key="3">
    <source>
        <dbReference type="ARBA" id="ARBA00022553"/>
    </source>
</evidence>
<feature type="domain" description="PAC" evidence="9">
    <location>
        <begin position="384"/>
        <end position="436"/>
    </location>
</feature>
<dbReference type="CDD" id="cd00082">
    <property type="entry name" value="HisKA"/>
    <property type="match status" value="1"/>
</dbReference>
<feature type="domain" description="Histidine kinase" evidence="7">
    <location>
        <begin position="707"/>
        <end position="930"/>
    </location>
</feature>
<keyword evidence="4" id="KW-0808">Transferase</keyword>
<dbReference type="InterPro" id="IPR004358">
    <property type="entry name" value="Sig_transdc_His_kin-like_C"/>
</dbReference>
<name>A0A098L8C1_9BACT</name>
<evidence type="ECO:0000259" key="8">
    <source>
        <dbReference type="PROSITE" id="PS50112"/>
    </source>
</evidence>
<dbReference type="InterPro" id="IPR003594">
    <property type="entry name" value="HATPase_dom"/>
</dbReference>
<dbReference type="OrthoDB" id="9766459at2"/>
<evidence type="ECO:0000256" key="5">
    <source>
        <dbReference type="ARBA" id="ARBA00022777"/>
    </source>
</evidence>
<reference evidence="10 11" key="1">
    <citation type="submission" date="2014-09" db="EMBL/GenBank/DDBJ databases">
        <title>Sporocytophaga myxococcoides PG-01 genome sequencing.</title>
        <authorList>
            <person name="Liu L."/>
            <person name="Gao P.J."/>
            <person name="Chen G.J."/>
            <person name="Wang L.S."/>
        </authorList>
    </citation>
    <scope>NUCLEOTIDE SEQUENCE [LARGE SCALE GENOMIC DNA]</scope>
    <source>
        <strain evidence="10 11">PG-01</strain>
    </source>
</reference>
<dbReference type="Pfam" id="PF00989">
    <property type="entry name" value="PAS"/>
    <property type="match status" value="1"/>
</dbReference>
<dbReference type="PROSITE" id="PS50112">
    <property type="entry name" value="PAS"/>
    <property type="match status" value="3"/>
</dbReference>
<dbReference type="InterPro" id="IPR005467">
    <property type="entry name" value="His_kinase_dom"/>
</dbReference>
<evidence type="ECO:0000313" key="10">
    <source>
        <dbReference type="EMBL" id="GAL82935.1"/>
    </source>
</evidence>
<dbReference type="InterPro" id="IPR000014">
    <property type="entry name" value="PAS"/>
</dbReference>
<comment type="caution">
    <text evidence="10">The sequence shown here is derived from an EMBL/GenBank/DDBJ whole genome shotgun (WGS) entry which is preliminary data.</text>
</comment>
<gene>
    <name evidence="10" type="ORF">MYP_161</name>
</gene>
<dbReference type="PROSITE" id="PS50113">
    <property type="entry name" value="PAC"/>
    <property type="match status" value="3"/>
</dbReference>
<dbReference type="InterPro" id="IPR003661">
    <property type="entry name" value="HisK_dim/P_dom"/>
</dbReference>
<evidence type="ECO:0000256" key="6">
    <source>
        <dbReference type="SAM" id="Coils"/>
    </source>
</evidence>
<dbReference type="InterPro" id="IPR001610">
    <property type="entry name" value="PAC"/>
</dbReference>
<feature type="domain" description="PAS" evidence="8">
    <location>
        <begin position="189"/>
        <end position="244"/>
    </location>
</feature>
<feature type="domain" description="PAS" evidence="8">
    <location>
        <begin position="564"/>
        <end position="634"/>
    </location>
</feature>
<dbReference type="PANTHER" id="PTHR43304">
    <property type="entry name" value="PHYTOCHROME-LIKE PROTEIN CPH1"/>
    <property type="match status" value="1"/>
</dbReference>
<dbReference type="GO" id="GO:0006355">
    <property type="term" value="P:regulation of DNA-templated transcription"/>
    <property type="evidence" value="ECO:0007669"/>
    <property type="project" value="InterPro"/>
</dbReference>
<feature type="coiled-coil region" evidence="6">
    <location>
        <begin position="547"/>
        <end position="574"/>
    </location>
</feature>
<dbReference type="Gene3D" id="3.30.565.10">
    <property type="entry name" value="Histidine kinase-like ATPase, C-terminal domain"/>
    <property type="match status" value="1"/>
</dbReference>
<feature type="domain" description="PAC" evidence="9">
    <location>
        <begin position="637"/>
        <end position="689"/>
    </location>
</feature>
<dbReference type="STRING" id="153721.MYP_161"/>
<dbReference type="NCBIfam" id="TIGR00229">
    <property type="entry name" value="sensory_box"/>
    <property type="match status" value="4"/>
</dbReference>
<dbReference type="FunFam" id="3.30.450.20:FF:000099">
    <property type="entry name" value="Sensory box sensor histidine kinase"/>
    <property type="match status" value="1"/>
</dbReference>
<keyword evidence="5" id="KW-0418">Kinase</keyword>
<proteinExistence type="predicted"/>
<keyword evidence="3" id="KW-0597">Phosphoprotein</keyword>
<dbReference type="RefSeq" id="WP_045457134.1">
    <property type="nucleotide sequence ID" value="NZ_BBLT01000001.1"/>
</dbReference>
<evidence type="ECO:0000256" key="4">
    <source>
        <dbReference type="ARBA" id="ARBA00022679"/>
    </source>
</evidence>
<keyword evidence="6" id="KW-0175">Coiled coil</keyword>
<dbReference type="Pfam" id="PF08447">
    <property type="entry name" value="PAS_3"/>
    <property type="match status" value="1"/>
</dbReference>
<dbReference type="Gene3D" id="1.10.287.130">
    <property type="match status" value="1"/>
</dbReference>
<dbReference type="SMART" id="SM00387">
    <property type="entry name" value="HATPase_c"/>
    <property type="match status" value="1"/>
</dbReference>
<dbReference type="SUPFAM" id="SSF55874">
    <property type="entry name" value="ATPase domain of HSP90 chaperone/DNA topoisomerase II/histidine kinase"/>
    <property type="match status" value="1"/>
</dbReference>
<dbReference type="AlphaFoldDB" id="A0A098L8C1"/>
<dbReference type="SUPFAM" id="SSF47384">
    <property type="entry name" value="Homodimeric domain of signal transducing histidine kinase"/>
    <property type="match status" value="1"/>
</dbReference>
<dbReference type="SUPFAM" id="SSF55785">
    <property type="entry name" value="PYP-like sensor domain (PAS domain)"/>
    <property type="match status" value="4"/>
</dbReference>
<dbReference type="InterPro" id="IPR035965">
    <property type="entry name" value="PAS-like_dom_sf"/>
</dbReference>